<dbReference type="AlphaFoldDB" id="A0A0D1J6W1"/>
<feature type="domain" description="DUF4185" evidence="3">
    <location>
        <begin position="151"/>
        <end position="474"/>
    </location>
</feature>
<name>A0A0D1J6W1_9MYCO</name>
<dbReference type="Proteomes" id="UP000032221">
    <property type="component" value="Unassembled WGS sequence"/>
</dbReference>
<evidence type="ECO:0000256" key="1">
    <source>
        <dbReference type="SAM" id="MobiDB-lite"/>
    </source>
</evidence>
<feature type="signal peptide" evidence="2">
    <location>
        <begin position="1"/>
        <end position="30"/>
    </location>
</feature>
<gene>
    <name evidence="4" type="ORF">TL10_09555</name>
</gene>
<organism evidence="4 5">
    <name type="scientific">Mycolicibacterium llatzerense</name>
    <dbReference type="NCBI Taxonomy" id="280871"/>
    <lineage>
        <taxon>Bacteria</taxon>
        <taxon>Bacillati</taxon>
        <taxon>Actinomycetota</taxon>
        <taxon>Actinomycetes</taxon>
        <taxon>Mycobacteriales</taxon>
        <taxon>Mycobacteriaceae</taxon>
        <taxon>Mycolicibacterium</taxon>
    </lineage>
</organism>
<dbReference type="EMBL" id="JXST01000010">
    <property type="protein sequence ID" value="KIU17318.1"/>
    <property type="molecule type" value="Genomic_DNA"/>
</dbReference>
<evidence type="ECO:0000256" key="2">
    <source>
        <dbReference type="SAM" id="SignalP"/>
    </source>
</evidence>
<feature type="compositionally biased region" description="Low complexity" evidence="1">
    <location>
        <begin position="108"/>
        <end position="124"/>
    </location>
</feature>
<dbReference type="Pfam" id="PF13810">
    <property type="entry name" value="DUF4185"/>
    <property type="match status" value="1"/>
</dbReference>
<proteinExistence type="predicted"/>
<protein>
    <recommendedName>
        <fullName evidence="3">DUF4185 domain-containing protein</fullName>
    </recommendedName>
</protein>
<dbReference type="PATRIC" id="fig|280871.6.peg.1977"/>
<reference evidence="4 5" key="1">
    <citation type="submission" date="2015-01" db="EMBL/GenBank/DDBJ databases">
        <title>Genome sequence of Mycobacterium llatzerense and Mycobacterium immunogenum recovered from brain abscess.</title>
        <authorList>
            <person name="Greninger A.L."/>
            <person name="Langelier C."/>
            <person name="Cunningham G."/>
            <person name="Chiu C.Y."/>
            <person name="Miller S."/>
        </authorList>
    </citation>
    <scope>NUCLEOTIDE SEQUENCE [LARGE SCALE GENOMIC DNA]</scope>
    <source>
        <strain evidence="4 5">CLUC14</strain>
    </source>
</reference>
<comment type="caution">
    <text evidence="4">The sequence shown here is derived from an EMBL/GenBank/DDBJ whole genome shotgun (WGS) entry which is preliminary data.</text>
</comment>
<feature type="chain" id="PRO_5039229040" description="DUF4185 domain-containing protein" evidence="2">
    <location>
        <begin position="31"/>
        <end position="478"/>
    </location>
</feature>
<evidence type="ECO:0000313" key="4">
    <source>
        <dbReference type="EMBL" id="KIU17318.1"/>
    </source>
</evidence>
<keyword evidence="2" id="KW-0732">Signal</keyword>
<evidence type="ECO:0000313" key="5">
    <source>
        <dbReference type="Proteomes" id="UP000032221"/>
    </source>
</evidence>
<sequence>MSPRPRIASVALTAAVVLGGAVGIAPPRAAADPCTGPNAGVLPPNGVPSSGVMRPTSGGHRPSNAIDKAPLPTLGKLSRSLLSAFTKGTVQQQAGVLPGTPRVPQPPVQQRAAQPAPAATQPQPAAAPAPPIDAGTTSLVGWVTGDQSAGGDTLQRFGISGTDLGIMWDNGDPVNNQVLMMFGDTYGYCATPNQQWRYNTMVRTSDRTLSGGVHIPPGSVTNPYSGSPEWQPNLAKQTIPTIRWAPVEKGIIPTSGVSVGKTQYASFMSIKNWDSAGQWTTNYSAIAVSNDNGQNWGVYPSSVRPMAPDSVSRVAFMPGNENFQQGAFLKGSDGYIYSYGTPSGRIGNAYVSRVPQNLLPDMSKYEYWNNESQSWVPNNPGAASPIIPGPVGEMSVQYNTYLKQYLVMYCNNLSDVVIRTAPTPQGPWGPEQLVVSSQQFPGGVYAPYLHPWSNGRDLYFTLSLWSAYNVMLLHTVLP</sequence>
<accession>A0A0D1J6W1</accession>
<feature type="region of interest" description="Disordered" evidence="1">
    <location>
        <begin position="35"/>
        <end position="71"/>
    </location>
</feature>
<dbReference type="RefSeq" id="WP_043985469.1">
    <property type="nucleotide sequence ID" value="NZ_JXST01000010.1"/>
</dbReference>
<evidence type="ECO:0000259" key="3">
    <source>
        <dbReference type="Pfam" id="PF13810"/>
    </source>
</evidence>
<dbReference type="STRING" id="280871.TL10_09555"/>
<dbReference type="InterPro" id="IPR025442">
    <property type="entry name" value="DUF4185"/>
</dbReference>
<feature type="region of interest" description="Disordered" evidence="1">
    <location>
        <begin position="95"/>
        <end position="144"/>
    </location>
</feature>
<keyword evidence="5" id="KW-1185">Reference proteome</keyword>